<feature type="region of interest" description="Disordered" evidence="1">
    <location>
        <begin position="1"/>
        <end position="22"/>
    </location>
</feature>
<evidence type="ECO:0000256" key="2">
    <source>
        <dbReference type="SAM" id="Phobius"/>
    </source>
</evidence>
<evidence type="ECO:0000313" key="3">
    <source>
        <dbReference type="EMBL" id="VVT56119.1"/>
    </source>
</evidence>
<proteinExistence type="predicted"/>
<name>A0A5E8BWV2_9ASCO</name>
<sequence>MNSIEALDSLKKRRCSNHNDDHESALTGVELFIEGKKNKSKSTKNGHYQGEQEYYTEILMVAGYGAIAGMVIVLYLLL</sequence>
<evidence type="ECO:0000313" key="4">
    <source>
        <dbReference type="Proteomes" id="UP000398389"/>
    </source>
</evidence>
<dbReference type="Proteomes" id="UP000398389">
    <property type="component" value="Unassembled WGS sequence"/>
</dbReference>
<keyword evidence="4" id="KW-1185">Reference proteome</keyword>
<protein>
    <submittedName>
        <fullName evidence="3">Uncharacterized protein</fullName>
    </submittedName>
</protein>
<keyword evidence="2" id="KW-0812">Transmembrane</keyword>
<dbReference type="AlphaFoldDB" id="A0A5E8BWV2"/>
<keyword evidence="2" id="KW-1133">Transmembrane helix</keyword>
<gene>
    <name evidence="3" type="ORF">SAPINGB_P004830</name>
</gene>
<dbReference type="EMBL" id="CABVLU010000004">
    <property type="protein sequence ID" value="VVT56119.1"/>
    <property type="molecule type" value="Genomic_DNA"/>
</dbReference>
<keyword evidence="2" id="KW-0472">Membrane</keyword>
<evidence type="ECO:0000256" key="1">
    <source>
        <dbReference type="SAM" id="MobiDB-lite"/>
    </source>
</evidence>
<feature type="transmembrane region" description="Helical" evidence="2">
    <location>
        <begin position="58"/>
        <end position="77"/>
    </location>
</feature>
<dbReference type="GeneID" id="43583645"/>
<reference evidence="3 4" key="1">
    <citation type="submission" date="2019-09" db="EMBL/GenBank/DDBJ databases">
        <authorList>
            <person name="Brejova B."/>
        </authorList>
    </citation>
    <scope>NUCLEOTIDE SEQUENCE [LARGE SCALE GENOMIC DNA]</scope>
</reference>
<organism evidence="3 4">
    <name type="scientific">Magnusiomyces paraingens</name>
    <dbReference type="NCBI Taxonomy" id="2606893"/>
    <lineage>
        <taxon>Eukaryota</taxon>
        <taxon>Fungi</taxon>
        <taxon>Dikarya</taxon>
        <taxon>Ascomycota</taxon>
        <taxon>Saccharomycotina</taxon>
        <taxon>Dipodascomycetes</taxon>
        <taxon>Dipodascales</taxon>
        <taxon>Dipodascaceae</taxon>
        <taxon>Magnusiomyces</taxon>
    </lineage>
</organism>
<accession>A0A5E8BWV2</accession>
<dbReference type="RefSeq" id="XP_031855436.1">
    <property type="nucleotide sequence ID" value="XM_031999545.1"/>
</dbReference>